<dbReference type="InterPro" id="IPR008977">
    <property type="entry name" value="PHM/PNGase_F_dom_sf"/>
</dbReference>
<dbReference type="SUPFAM" id="SSF49742">
    <property type="entry name" value="PHM/PNGase F"/>
    <property type="match status" value="2"/>
</dbReference>
<dbReference type="InterPro" id="IPR024548">
    <property type="entry name" value="Cu2_monoox_C"/>
</dbReference>
<dbReference type="Proteomes" id="UP000235965">
    <property type="component" value="Unassembled WGS sequence"/>
</dbReference>
<feature type="domain" description="Copper type II ascorbate-dependent monooxygenase C-terminal" evidence="4">
    <location>
        <begin position="75"/>
        <end position="219"/>
    </location>
</feature>
<comment type="caution">
    <text evidence="5">The sequence shown here is derived from an EMBL/GenBank/DDBJ whole genome shotgun (WGS) entry which is preliminary data.</text>
</comment>
<dbReference type="Pfam" id="PF03712">
    <property type="entry name" value="Cu2_monoox_C"/>
    <property type="match status" value="1"/>
</dbReference>
<dbReference type="EMBL" id="NEVH01006571">
    <property type="protein sequence ID" value="PNF37795.1"/>
    <property type="molecule type" value="Genomic_DNA"/>
</dbReference>
<dbReference type="GO" id="GO:0004500">
    <property type="term" value="F:dopamine beta-monooxygenase activity"/>
    <property type="evidence" value="ECO:0007669"/>
    <property type="project" value="InterPro"/>
</dbReference>
<keyword evidence="6" id="KW-1185">Reference proteome</keyword>
<dbReference type="Gene3D" id="2.60.120.310">
    <property type="entry name" value="Copper type II, ascorbate-dependent monooxygenase, N-terminal domain"/>
    <property type="match status" value="1"/>
</dbReference>
<dbReference type="GO" id="GO:0006589">
    <property type="term" value="P:octopamine biosynthetic process"/>
    <property type="evidence" value="ECO:0007669"/>
    <property type="project" value="TreeGrafter"/>
</dbReference>
<dbReference type="InterPro" id="IPR036939">
    <property type="entry name" value="Cu2_ascorb_mOase_N_sf"/>
</dbReference>
<comment type="similarity">
    <text evidence="1">Belongs to the copper type II ascorbate-dependent monooxygenase family.</text>
</comment>
<proteinExistence type="inferred from homology"/>
<dbReference type="FunFam" id="2.60.120.230:FF:000001">
    <property type="entry name" value="Monooxygenase, DBH-like 1"/>
    <property type="match status" value="1"/>
</dbReference>
<dbReference type="GO" id="GO:0042421">
    <property type="term" value="P:norepinephrine biosynthetic process"/>
    <property type="evidence" value="ECO:0007669"/>
    <property type="project" value="TreeGrafter"/>
</dbReference>
<evidence type="ECO:0000313" key="6">
    <source>
        <dbReference type="Proteomes" id="UP000235965"/>
    </source>
</evidence>
<dbReference type="GO" id="GO:0030667">
    <property type="term" value="C:secretory granule membrane"/>
    <property type="evidence" value="ECO:0007669"/>
    <property type="project" value="TreeGrafter"/>
</dbReference>
<dbReference type="InParanoid" id="A0A2J7RAD5"/>
<dbReference type="OrthoDB" id="19261at2759"/>
<dbReference type="PANTHER" id="PTHR10157">
    <property type="entry name" value="DOPAMINE BETA HYDROXYLASE RELATED"/>
    <property type="match status" value="1"/>
</dbReference>
<evidence type="ECO:0000256" key="3">
    <source>
        <dbReference type="ARBA" id="ARBA00023180"/>
    </source>
</evidence>
<sequence length="311" mass="35324">MHLSPAFLCPPSITPNEAVVQGFTFPPEAGYPLDPVLGPKYFMMETHYNNPAQDVDIRDTSGIRVYYTESLRRHDAGVLSVGMDPNWRHIIPPGQPEVVSEGHCISACTQQTVPHRGIKVFAVILHTHLIGHKVRLRHLRRGEELPFVSVDDNYDYNHQVYRRLKKPVTVYPGDHLIAQCVYNSEGRTTITLGGLTTREEMCLVFAMYYPRIDLSLCHSLPSLPSVLHSLGIQELWPGSNPVRIKSPPELADMTLESRLVTYDWENHFRSFQEATRKGSFKPLCWMTKPTIVPVSGDYVFPANQIFFGKLR</sequence>
<dbReference type="GO" id="GO:0042420">
    <property type="term" value="P:dopamine catabolic process"/>
    <property type="evidence" value="ECO:0007669"/>
    <property type="project" value="TreeGrafter"/>
</dbReference>
<protein>
    <recommendedName>
        <fullName evidence="4">Copper type II ascorbate-dependent monooxygenase C-terminal domain-containing protein</fullName>
    </recommendedName>
</protein>
<gene>
    <name evidence="5" type="ORF">B7P43_G10126</name>
</gene>
<evidence type="ECO:0000259" key="4">
    <source>
        <dbReference type="Pfam" id="PF03712"/>
    </source>
</evidence>
<dbReference type="Gene3D" id="2.60.120.230">
    <property type="match status" value="1"/>
</dbReference>
<dbReference type="InterPro" id="IPR014784">
    <property type="entry name" value="Cu2_ascorb_mOase-like_C"/>
</dbReference>
<evidence type="ECO:0000256" key="2">
    <source>
        <dbReference type="ARBA" id="ARBA00023157"/>
    </source>
</evidence>
<dbReference type="PANTHER" id="PTHR10157:SF40">
    <property type="entry name" value="MOXD1 HOMOLOG 2"/>
    <property type="match status" value="1"/>
</dbReference>
<name>A0A2J7RAD5_9NEOP</name>
<dbReference type="STRING" id="105785.A0A2J7RAD5"/>
<evidence type="ECO:0000256" key="1">
    <source>
        <dbReference type="ARBA" id="ARBA00010676"/>
    </source>
</evidence>
<keyword evidence="2" id="KW-1015">Disulfide bond</keyword>
<reference evidence="5 6" key="1">
    <citation type="submission" date="2017-12" db="EMBL/GenBank/DDBJ databases">
        <title>Hemimetabolous genomes reveal molecular basis of termite eusociality.</title>
        <authorList>
            <person name="Harrison M.C."/>
            <person name="Jongepier E."/>
            <person name="Robertson H.M."/>
            <person name="Arning N."/>
            <person name="Bitard-Feildel T."/>
            <person name="Chao H."/>
            <person name="Childers C.P."/>
            <person name="Dinh H."/>
            <person name="Doddapaneni H."/>
            <person name="Dugan S."/>
            <person name="Gowin J."/>
            <person name="Greiner C."/>
            <person name="Han Y."/>
            <person name="Hu H."/>
            <person name="Hughes D.S.T."/>
            <person name="Huylmans A.-K."/>
            <person name="Kemena C."/>
            <person name="Kremer L.P.M."/>
            <person name="Lee S.L."/>
            <person name="Lopez-Ezquerra A."/>
            <person name="Mallet L."/>
            <person name="Monroy-Kuhn J.M."/>
            <person name="Moser A."/>
            <person name="Murali S.C."/>
            <person name="Muzny D.M."/>
            <person name="Otani S."/>
            <person name="Piulachs M.-D."/>
            <person name="Poelchau M."/>
            <person name="Qu J."/>
            <person name="Schaub F."/>
            <person name="Wada-Katsumata A."/>
            <person name="Worley K.C."/>
            <person name="Xie Q."/>
            <person name="Ylla G."/>
            <person name="Poulsen M."/>
            <person name="Gibbs R.A."/>
            <person name="Schal C."/>
            <person name="Richards S."/>
            <person name="Belles X."/>
            <person name="Korb J."/>
            <person name="Bornberg-Bauer E."/>
        </authorList>
    </citation>
    <scope>NUCLEOTIDE SEQUENCE [LARGE SCALE GENOMIC DNA]</scope>
    <source>
        <tissue evidence="5">Whole body</tissue>
    </source>
</reference>
<keyword evidence="3" id="KW-0325">Glycoprotein</keyword>
<dbReference type="GO" id="GO:0005615">
    <property type="term" value="C:extracellular space"/>
    <property type="evidence" value="ECO:0007669"/>
    <property type="project" value="TreeGrafter"/>
</dbReference>
<accession>A0A2J7RAD5</accession>
<dbReference type="InterPro" id="IPR000945">
    <property type="entry name" value="DBH-like"/>
</dbReference>
<dbReference type="AlphaFoldDB" id="A0A2J7RAD5"/>
<organism evidence="5 6">
    <name type="scientific">Cryptotermes secundus</name>
    <dbReference type="NCBI Taxonomy" id="105785"/>
    <lineage>
        <taxon>Eukaryota</taxon>
        <taxon>Metazoa</taxon>
        <taxon>Ecdysozoa</taxon>
        <taxon>Arthropoda</taxon>
        <taxon>Hexapoda</taxon>
        <taxon>Insecta</taxon>
        <taxon>Pterygota</taxon>
        <taxon>Neoptera</taxon>
        <taxon>Polyneoptera</taxon>
        <taxon>Dictyoptera</taxon>
        <taxon>Blattodea</taxon>
        <taxon>Blattoidea</taxon>
        <taxon>Termitoidae</taxon>
        <taxon>Kalotermitidae</taxon>
        <taxon>Cryptotermitinae</taxon>
        <taxon>Cryptotermes</taxon>
    </lineage>
</organism>
<dbReference type="GO" id="GO:0005507">
    <property type="term" value="F:copper ion binding"/>
    <property type="evidence" value="ECO:0007669"/>
    <property type="project" value="InterPro"/>
</dbReference>
<evidence type="ECO:0000313" key="5">
    <source>
        <dbReference type="EMBL" id="PNF37795.1"/>
    </source>
</evidence>